<reference evidence="1" key="1">
    <citation type="journal article" date="2014" name="Int. J. Syst. Evol. Microbiol.">
        <title>Complete genome sequence of Corynebacterium casei LMG S-19264T (=DSM 44701T), isolated from a smear-ripened cheese.</title>
        <authorList>
            <consortium name="US DOE Joint Genome Institute (JGI-PGF)"/>
            <person name="Walter F."/>
            <person name="Albersmeier A."/>
            <person name="Kalinowski J."/>
            <person name="Ruckert C."/>
        </authorList>
    </citation>
    <scope>NUCLEOTIDE SEQUENCE</scope>
    <source>
        <strain evidence="1">JCM 4784</strain>
    </source>
</reference>
<gene>
    <name evidence="1" type="ORF">GCM10018785_05340</name>
</gene>
<evidence type="ECO:0000313" key="1">
    <source>
        <dbReference type="EMBL" id="GHE38732.1"/>
    </source>
</evidence>
<reference evidence="1" key="2">
    <citation type="submission" date="2020-09" db="EMBL/GenBank/DDBJ databases">
        <authorList>
            <person name="Sun Q."/>
            <person name="Ohkuma M."/>
        </authorList>
    </citation>
    <scope>NUCLEOTIDE SEQUENCE</scope>
    <source>
        <strain evidence="1">JCM 4784</strain>
    </source>
</reference>
<comment type="caution">
    <text evidence="1">The sequence shown here is derived from an EMBL/GenBank/DDBJ whole genome shotgun (WGS) entry which is preliminary data.</text>
</comment>
<proteinExistence type="predicted"/>
<dbReference type="EMBL" id="BNBT01000005">
    <property type="protein sequence ID" value="GHE38732.1"/>
    <property type="molecule type" value="Genomic_DNA"/>
</dbReference>
<dbReference type="AlphaFoldDB" id="A0A918Z6E5"/>
<keyword evidence="2" id="KW-1185">Reference proteome</keyword>
<organism evidence="1 2">
    <name type="scientific">Streptomyces longispororuber</name>
    <dbReference type="NCBI Taxonomy" id="68230"/>
    <lineage>
        <taxon>Bacteria</taxon>
        <taxon>Bacillati</taxon>
        <taxon>Actinomycetota</taxon>
        <taxon>Actinomycetes</taxon>
        <taxon>Kitasatosporales</taxon>
        <taxon>Streptomycetaceae</taxon>
        <taxon>Streptomyces</taxon>
    </lineage>
</organism>
<accession>A0A918Z6E5</accession>
<dbReference type="Proteomes" id="UP000608024">
    <property type="component" value="Unassembled WGS sequence"/>
</dbReference>
<sequence>MRPRIGRASALASLAVVTSIFTAEDPGDRGAAGAADVLGGVAEDARALEGVDGVAADGVVGLVDDDQGAAALGGDDVHGPVEQARDRLAAADAAFQAFRP</sequence>
<protein>
    <submittedName>
        <fullName evidence="1">Uncharacterized protein</fullName>
    </submittedName>
</protein>
<name>A0A918Z6E5_9ACTN</name>
<evidence type="ECO:0000313" key="2">
    <source>
        <dbReference type="Proteomes" id="UP000608024"/>
    </source>
</evidence>